<dbReference type="RefSeq" id="WP_052725118.1">
    <property type="nucleotide sequence ID" value="NZ_FMYE01000014.1"/>
</dbReference>
<name>A0A1G6G4J0_BACOV</name>
<protein>
    <recommendedName>
        <fullName evidence="1">DUF4365 domain-containing protein</fullName>
    </recommendedName>
</protein>
<dbReference type="EMBL" id="FMYE01000014">
    <property type="protein sequence ID" value="SDB76904.1"/>
    <property type="molecule type" value="Genomic_DNA"/>
</dbReference>
<dbReference type="AlphaFoldDB" id="A0A1G6G4J0"/>
<reference evidence="2 3" key="1">
    <citation type="submission" date="2016-10" db="EMBL/GenBank/DDBJ databases">
        <authorList>
            <person name="de Groot N.N."/>
        </authorList>
    </citation>
    <scope>NUCLEOTIDE SEQUENCE [LARGE SCALE GENOMIC DNA]</scope>
    <source>
        <strain evidence="2 3">NLAE-zl-C500</strain>
    </source>
</reference>
<organism evidence="2 3">
    <name type="scientific">Bacteroides ovatus</name>
    <dbReference type="NCBI Taxonomy" id="28116"/>
    <lineage>
        <taxon>Bacteria</taxon>
        <taxon>Pseudomonadati</taxon>
        <taxon>Bacteroidota</taxon>
        <taxon>Bacteroidia</taxon>
        <taxon>Bacteroidales</taxon>
        <taxon>Bacteroidaceae</taxon>
        <taxon>Bacteroides</taxon>
    </lineage>
</organism>
<dbReference type="Proteomes" id="UP000183670">
    <property type="component" value="Unassembled WGS sequence"/>
</dbReference>
<evidence type="ECO:0000313" key="2">
    <source>
        <dbReference type="EMBL" id="SDB76904.1"/>
    </source>
</evidence>
<feature type="domain" description="DUF4365" evidence="1">
    <location>
        <begin position="11"/>
        <end position="141"/>
    </location>
</feature>
<sequence length="342" mass="39221">MNARYKNIDDTGIAILNLCISKELEWICRNTTNSDVGIDATVEQVIFGNPTAKYISIQLKTGFGNVNINKDGNFTFYIDNIHYDYWLSSSVPVILALCDPEKEIIYWTLVKKHNISKTNKEHKITIFNTHQLNKNSLNELNTIIDTYQSDFTLPDSDENDIYDTEYWEELFGNCAEAISNSTLIFNQLDNKYKSHIETMTKFIDKNKNGVNELVVNKQISKHTKALKLAIDICKTQFRSQIPIIGKTHIEAIRLAEYSFSNTMNIPSDIILYIQTALNDELKTIEGSIELFKSGSDKYSETSSPSYELRQSEHSFALVLKEYTAELESIAFWIKKLNDSLEK</sequence>
<accession>A0A1G6G4J0</accession>
<dbReference type="InterPro" id="IPR025375">
    <property type="entry name" value="DUF4365"/>
</dbReference>
<gene>
    <name evidence="2" type="ORF">SAMN05192581_101468</name>
</gene>
<dbReference type="Pfam" id="PF14280">
    <property type="entry name" value="DUF4365"/>
    <property type="match status" value="1"/>
</dbReference>
<evidence type="ECO:0000259" key="1">
    <source>
        <dbReference type="Pfam" id="PF14280"/>
    </source>
</evidence>
<proteinExistence type="predicted"/>
<evidence type="ECO:0000313" key="3">
    <source>
        <dbReference type="Proteomes" id="UP000183670"/>
    </source>
</evidence>